<protein>
    <submittedName>
        <fullName evidence="1">Uncharacterized protein</fullName>
    </submittedName>
</protein>
<sequence>VLIIPWKIGGKWDGTDSDLNLQQP</sequence>
<gene>
    <name evidence="1" type="ORF">AFUS01_LOCUS4910</name>
</gene>
<dbReference type="EMBL" id="CAJVCH010030970">
    <property type="protein sequence ID" value="CAG7709928.1"/>
    <property type="molecule type" value="Genomic_DNA"/>
</dbReference>
<reference evidence="1" key="1">
    <citation type="submission" date="2021-06" db="EMBL/GenBank/DDBJ databases">
        <authorList>
            <person name="Hodson N. C."/>
            <person name="Mongue J. A."/>
            <person name="Jaron S. K."/>
        </authorList>
    </citation>
    <scope>NUCLEOTIDE SEQUENCE</scope>
</reference>
<organism evidence="1 2">
    <name type="scientific">Allacma fusca</name>
    <dbReference type="NCBI Taxonomy" id="39272"/>
    <lineage>
        <taxon>Eukaryota</taxon>
        <taxon>Metazoa</taxon>
        <taxon>Ecdysozoa</taxon>
        <taxon>Arthropoda</taxon>
        <taxon>Hexapoda</taxon>
        <taxon>Collembola</taxon>
        <taxon>Symphypleona</taxon>
        <taxon>Sminthuridae</taxon>
        <taxon>Allacma</taxon>
    </lineage>
</organism>
<evidence type="ECO:0000313" key="2">
    <source>
        <dbReference type="Proteomes" id="UP000708208"/>
    </source>
</evidence>
<feature type="non-terminal residue" evidence="1">
    <location>
        <position position="1"/>
    </location>
</feature>
<name>A0A8J2J7Q4_9HEXA</name>
<evidence type="ECO:0000313" key="1">
    <source>
        <dbReference type="EMBL" id="CAG7709928.1"/>
    </source>
</evidence>
<keyword evidence="2" id="KW-1185">Reference proteome</keyword>
<dbReference type="AlphaFoldDB" id="A0A8J2J7Q4"/>
<proteinExistence type="predicted"/>
<dbReference type="Proteomes" id="UP000708208">
    <property type="component" value="Unassembled WGS sequence"/>
</dbReference>
<accession>A0A8J2J7Q4</accession>
<comment type="caution">
    <text evidence="1">The sequence shown here is derived from an EMBL/GenBank/DDBJ whole genome shotgun (WGS) entry which is preliminary data.</text>
</comment>